<dbReference type="InParanoid" id="Q6CIE5"/>
<dbReference type="CDD" id="cd00076">
    <property type="entry name" value="HFD_SF"/>
    <property type="match status" value="1"/>
</dbReference>
<dbReference type="GO" id="GO:0046982">
    <property type="term" value="F:protein heterodimerization activity"/>
    <property type="evidence" value="ECO:0007669"/>
    <property type="project" value="InterPro"/>
</dbReference>
<evidence type="ECO:0000256" key="1">
    <source>
        <dbReference type="ARBA" id="ARBA00004123"/>
    </source>
</evidence>
<accession>Q6CIE5</accession>
<dbReference type="AlphaFoldDB" id="Q6CIE5"/>
<keyword evidence="2" id="KW-0805">Transcription regulation</keyword>
<evidence type="ECO:0000256" key="3">
    <source>
        <dbReference type="ARBA" id="ARBA00023163"/>
    </source>
</evidence>
<keyword evidence="3" id="KW-0804">Transcription</keyword>
<gene>
    <name evidence="6" type="ORF">KLLA0_F27291g</name>
</gene>
<sequence length="349" mass="39685">MTTDESFYFSLLRISMIHLLRAHGFDRAKMGTVNLFTDLYVRYLELMIQEIRKLTLDRRDLDEEVSLQDITQGMLNIGVFKPMNLLDVYDENPSVAGDEGMQQFKRWLLQDPATTEARVISTPSPDLLKVGDKTSKPLSMIPEYINQLNTSDKKPNDGDDETELVEAMINNGDMDDWIQFMLTSQKLELAKRKSGKLPQDLISLPSIPGLKYSKLSRSRPIITNSCIPVGIEINEDEEGKEESTEDAAEQIVLKRLISKLPIGNPNNKLENIVVSYEDENIDDLLEPLHTEEDQQDYTDIDKTDYDFETSGTGGLTLGNVVTTELDEMEDMQNTFERRASLDFGHAYDI</sequence>
<dbReference type="InterPro" id="IPR009072">
    <property type="entry name" value="Histone-fold"/>
</dbReference>
<dbReference type="GO" id="GO:0005634">
    <property type="term" value="C:nucleus"/>
    <property type="evidence" value="ECO:0007669"/>
    <property type="project" value="UniProtKB-SubCell"/>
</dbReference>
<dbReference type="eggNOG" id="ENOG502S96D">
    <property type="taxonomic scope" value="Eukaryota"/>
</dbReference>
<dbReference type="FunCoup" id="Q6CIE5">
    <property type="interactions" value="301"/>
</dbReference>
<evidence type="ECO:0000256" key="2">
    <source>
        <dbReference type="ARBA" id="ARBA00023015"/>
    </source>
</evidence>
<keyword evidence="7" id="KW-1185">Reference proteome</keyword>
<proteinExistence type="predicted"/>
<dbReference type="HOGENOM" id="CLU_704112_0_0_1"/>
<dbReference type="InterPro" id="IPR006565">
    <property type="entry name" value="BTP"/>
</dbReference>
<comment type="subcellular location">
    <subcellularLocation>
        <location evidence="1">Nucleus</location>
    </subcellularLocation>
</comment>
<name>Q6CIE5_KLULA</name>
<dbReference type="Proteomes" id="UP000000598">
    <property type="component" value="Chromosome F"/>
</dbReference>
<evidence type="ECO:0000313" key="6">
    <source>
        <dbReference type="EMBL" id="CAG99002.1"/>
    </source>
</evidence>
<reference evidence="6 7" key="1">
    <citation type="journal article" date="2004" name="Nature">
        <title>Genome evolution in yeasts.</title>
        <authorList>
            <consortium name="Genolevures"/>
            <person name="Dujon B."/>
            <person name="Sherman D."/>
            <person name="Fischer G."/>
            <person name="Durrens P."/>
            <person name="Casaregola S."/>
            <person name="Lafontaine I."/>
            <person name="de Montigny J."/>
            <person name="Marck C."/>
            <person name="Neuveglise C."/>
            <person name="Talla E."/>
            <person name="Goffard N."/>
            <person name="Frangeul L."/>
            <person name="Aigle M."/>
            <person name="Anthouard V."/>
            <person name="Babour A."/>
            <person name="Barbe V."/>
            <person name="Barnay S."/>
            <person name="Blanchin S."/>
            <person name="Beckerich J.M."/>
            <person name="Beyne E."/>
            <person name="Bleykasten C."/>
            <person name="Boisrame A."/>
            <person name="Boyer J."/>
            <person name="Cattolico L."/>
            <person name="Confanioleri F."/>
            <person name="de Daruvar A."/>
            <person name="Despons L."/>
            <person name="Fabre E."/>
            <person name="Fairhead C."/>
            <person name="Ferry-Dumazet H."/>
            <person name="Groppi A."/>
            <person name="Hantraye F."/>
            <person name="Hennequin C."/>
            <person name="Jauniaux N."/>
            <person name="Joyet P."/>
            <person name="Kachouri R."/>
            <person name="Kerrest A."/>
            <person name="Koszul R."/>
            <person name="Lemaire M."/>
            <person name="Lesur I."/>
            <person name="Ma L."/>
            <person name="Muller H."/>
            <person name="Nicaud J.M."/>
            <person name="Nikolski M."/>
            <person name="Oztas S."/>
            <person name="Ozier-Kalogeropoulos O."/>
            <person name="Pellenz S."/>
            <person name="Potier S."/>
            <person name="Richard G.F."/>
            <person name="Straub M.L."/>
            <person name="Suleau A."/>
            <person name="Swennene D."/>
            <person name="Tekaia F."/>
            <person name="Wesolowski-Louvel M."/>
            <person name="Westhof E."/>
            <person name="Wirth B."/>
            <person name="Zeniou-Meyer M."/>
            <person name="Zivanovic I."/>
            <person name="Bolotin-Fukuhara M."/>
            <person name="Thierry A."/>
            <person name="Bouchier C."/>
            <person name="Caudron B."/>
            <person name="Scarpelli C."/>
            <person name="Gaillardin C."/>
            <person name="Weissenbach J."/>
            <person name="Wincker P."/>
            <person name="Souciet J.L."/>
        </authorList>
    </citation>
    <scope>NUCLEOTIDE SEQUENCE [LARGE SCALE GENOMIC DNA]</scope>
    <source>
        <strain evidence="7">ATCC 8585 / CBS 2359 / DSM 70799 / NBRC 1267 / NRRL Y-1140 / WM37</strain>
    </source>
</reference>
<dbReference type="KEGG" id="kla:KLLA0_F27291g"/>
<protein>
    <submittedName>
        <fullName evidence="6">KLLA0F27291p</fullName>
    </submittedName>
</protein>
<evidence type="ECO:0000259" key="5">
    <source>
        <dbReference type="SMART" id="SM00576"/>
    </source>
</evidence>
<dbReference type="Gene3D" id="1.10.20.10">
    <property type="entry name" value="Histone, subunit A"/>
    <property type="match status" value="1"/>
</dbReference>
<feature type="domain" description="Bromodomain associated" evidence="5">
    <location>
        <begin position="5"/>
        <end position="83"/>
    </location>
</feature>
<dbReference type="SMART" id="SM00576">
    <property type="entry name" value="BTP"/>
    <property type="match status" value="1"/>
</dbReference>
<dbReference type="Pfam" id="PF07524">
    <property type="entry name" value="Bromo_TP"/>
    <property type="match status" value="1"/>
</dbReference>
<dbReference type="EMBL" id="CR382126">
    <property type="protein sequence ID" value="CAG99002.1"/>
    <property type="molecule type" value="Genomic_DNA"/>
</dbReference>
<evidence type="ECO:0000256" key="4">
    <source>
        <dbReference type="ARBA" id="ARBA00023242"/>
    </source>
</evidence>
<dbReference type="STRING" id="284590.Q6CIE5"/>
<dbReference type="OMA" id="MDNTFQR"/>
<evidence type="ECO:0000313" key="7">
    <source>
        <dbReference type="Proteomes" id="UP000000598"/>
    </source>
</evidence>
<organism evidence="6 7">
    <name type="scientific">Kluyveromyces lactis (strain ATCC 8585 / CBS 2359 / DSM 70799 / NBRC 1267 / NRRL Y-1140 / WM37)</name>
    <name type="common">Yeast</name>
    <name type="synonym">Candida sphaerica</name>
    <dbReference type="NCBI Taxonomy" id="284590"/>
    <lineage>
        <taxon>Eukaryota</taxon>
        <taxon>Fungi</taxon>
        <taxon>Dikarya</taxon>
        <taxon>Ascomycota</taxon>
        <taxon>Saccharomycotina</taxon>
        <taxon>Saccharomycetes</taxon>
        <taxon>Saccharomycetales</taxon>
        <taxon>Saccharomycetaceae</taxon>
        <taxon>Kluyveromyces</taxon>
    </lineage>
</organism>
<dbReference type="PaxDb" id="284590-Q6CIE5"/>
<keyword evidence="4" id="KW-0539">Nucleus</keyword>